<dbReference type="GO" id="GO:0005886">
    <property type="term" value="C:plasma membrane"/>
    <property type="evidence" value="ECO:0007669"/>
    <property type="project" value="UniProtKB-SubCell"/>
</dbReference>
<organism evidence="12">
    <name type="scientific">Clastoptera arizonana</name>
    <name type="common">Arizona spittle bug</name>
    <dbReference type="NCBI Taxonomy" id="38151"/>
    <lineage>
        <taxon>Eukaryota</taxon>
        <taxon>Metazoa</taxon>
        <taxon>Ecdysozoa</taxon>
        <taxon>Arthropoda</taxon>
        <taxon>Hexapoda</taxon>
        <taxon>Insecta</taxon>
        <taxon>Pterygota</taxon>
        <taxon>Neoptera</taxon>
        <taxon>Paraneoptera</taxon>
        <taxon>Hemiptera</taxon>
        <taxon>Auchenorrhyncha</taxon>
        <taxon>Cercopoidea</taxon>
        <taxon>Clastopteridae</taxon>
        <taxon>Clastoptera</taxon>
    </lineage>
</organism>
<dbReference type="InterPro" id="IPR049452">
    <property type="entry name" value="Anoctamin_TM"/>
</dbReference>
<evidence type="ECO:0000256" key="9">
    <source>
        <dbReference type="SAM" id="MobiDB-lite"/>
    </source>
</evidence>
<keyword evidence="3" id="KW-1003">Cell membrane</keyword>
<dbReference type="GO" id="GO:0005254">
    <property type="term" value="F:chloride channel activity"/>
    <property type="evidence" value="ECO:0007669"/>
    <property type="project" value="TreeGrafter"/>
</dbReference>
<evidence type="ECO:0000256" key="5">
    <source>
        <dbReference type="ARBA" id="ARBA00022989"/>
    </source>
</evidence>
<reference evidence="12" key="1">
    <citation type="submission" date="2015-12" db="EMBL/GenBank/DDBJ databases">
        <title>De novo transcriptome assembly of four potential Pierce s Disease insect vectors from Arizona vineyards.</title>
        <authorList>
            <person name="Tassone E.E."/>
        </authorList>
    </citation>
    <scope>NUCLEOTIDE SEQUENCE</scope>
</reference>
<dbReference type="PANTHER" id="PTHR12308:SF83">
    <property type="entry name" value="ANOCTAMIN"/>
    <property type="match status" value="1"/>
</dbReference>
<dbReference type="EMBL" id="GEDC01014403">
    <property type="protein sequence ID" value="JAS22895.1"/>
    <property type="molecule type" value="Transcribed_RNA"/>
</dbReference>
<comment type="caution">
    <text evidence="8">Lacks conserved residue(s) required for the propagation of feature annotation.</text>
</comment>
<evidence type="ECO:0000256" key="7">
    <source>
        <dbReference type="ARBA" id="ARBA00023180"/>
    </source>
</evidence>
<gene>
    <name evidence="12" type="ORF">g.24510</name>
</gene>
<feature type="transmembrane region" description="Helical" evidence="8">
    <location>
        <begin position="701"/>
        <end position="724"/>
    </location>
</feature>
<keyword evidence="4 8" id="KW-0812">Transmembrane</keyword>
<feature type="transmembrane region" description="Helical" evidence="8">
    <location>
        <begin position="315"/>
        <end position="342"/>
    </location>
</feature>
<evidence type="ECO:0000256" key="8">
    <source>
        <dbReference type="RuleBase" id="RU280814"/>
    </source>
</evidence>
<evidence type="ECO:0000256" key="1">
    <source>
        <dbReference type="ARBA" id="ARBA00004651"/>
    </source>
</evidence>
<feature type="transmembrane region" description="Helical" evidence="8">
    <location>
        <begin position="614"/>
        <end position="634"/>
    </location>
</feature>
<feature type="transmembrane region" description="Helical" evidence="8">
    <location>
        <begin position="571"/>
        <end position="593"/>
    </location>
</feature>
<dbReference type="InterPro" id="IPR032394">
    <property type="entry name" value="Anoct_dimer"/>
</dbReference>
<protein>
    <recommendedName>
        <fullName evidence="8">Anoctamin</fullName>
    </recommendedName>
</protein>
<proteinExistence type="inferred from homology"/>
<feature type="transmembrane region" description="Helical" evidence="8">
    <location>
        <begin position="473"/>
        <end position="502"/>
    </location>
</feature>
<dbReference type="Pfam" id="PF16178">
    <property type="entry name" value="Anoct_dimer"/>
    <property type="match status" value="1"/>
</dbReference>
<evidence type="ECO:0000259" key="10">
    <source>
        <dbReference type="Pfam" id="PF04547"/>
    </source>
</evidence>
<feature type="transmembrane region" description="Helical" evidence="8">
    <location>
        <begin position="846"/>
        <end position="874"/>
    </location>
</feature>
<sequence>MPMLMDDSLEDVYSDTISQHSGRSKGDYMNLSRFTIYHSATDLDSRMGEDSIDLVNDSNPSSPRRDSEPHSPKPCPMMFHDGERTVDFVLVWWKQSLKAPSQNGAHNSFRDAELKRLIFERHLEIEGLELERESSDKLNFVKIHAPREVLCRYCEIMKMRMPMRELPGQDELLGSQFNLITEMKSLLSMFVRCANLDSSVFPPDKFRPSAEYSRDKNYLFDENSEDFFSSTVRTLVVDFILERQSFSENARDAAAVGIKKLIADGVYSAAYPLHDGDINVAGSLRNLLYKEWAQVSKWIMYQPIDQIKEYFGASYALYFAWLGFYTHMLIPASIVGLLCFLYGCFTLFSDTLSADICDKSSDIIMCPRCDVTCDYWRLSDTCWHAKITYLFDNPITVVFAVFMSFWATLFLELWKRYSASITHRWGLTGFTAQSEHPRPQYLAKLSKSKRKRIKINVVTGAKEPYAPFWTVRLPAICLSFSVVLLLVLLAVGAVFGVVLYRMSVLTSISLMGDKDFVRKYSDIIIPITAAIINLLCIVTLNWVYDRLAVWLTELELLRTQTEFDESLTVKIYLFQFVNYYTSIMYIAFLKGKFVGYPAKYNRILNLRQEECNPGGCLMELFIQLAIIMIGQQAFNSILEMVLPFGQKWWNSFMLATGLDSTTESDENIDKSIRKQWTEDYKLLDWGDRGLFSEYLEMVMQYGFVTIFVSAFPLAPVFALLNNVLEMRLDAKKFLTYYRRPIPRRAPNIGVWFRILDVLGKFAVISNAFIIAFSSNFIPRLVYMSTVSEDHTDVGFLNNSLSYFDTSDFPEGLGPRNPTFNVSICRYGAYRNPPDVMPKYKRTVLHWHILAARLCFIVVFQNLVSLVMIAVQWCIPDMSPKLRDQIKREAYLTSEIIIKQETLRARGTFNDDLPMNPMVMPYSDELEGTGARKRKNKVDEDFIDTRI</sequence>
<evidence type="ECO:0000256" key="2">
    <source>
        <dbReference type="ARBA" id="ARBA00009671"/>
    </source>
</evidence>
<evidence type="ECO:0000313" key="12">
    <source>
        <dbReference type="EMBL" id="JAS22895.1"/>
    </source>
</evidence>
<keyword evidence="6 8" id="KW-0472">Membrane</keyword>
<evidence type="ECO:0000256" key="3">
    <source>
        <dbReference type="ARBA" id="ARBA00022475"/>
    </source>
</evidence>
<evidence type="ECO:0000256" key="6">
    <source>
        <dbReference type="ARBA" id="ARBA00023136"/>
    </source>
</evidence>
<dbReference type="GO" id="GO:0046983">
    <property type="term" value="F:protein dimerization activity"/>
    <property type="evidence" value="ECO:0007669"/>
    <property type="project" value="InterPro"/>
</dbReference>
<feature type="transmembrane region" description="Helical" evidence="8">
    <location>
        <begin position="523"/>
        <end position="544"/>
    </location>
</feature>
<keyword evidence="5 8" id="KW-1133">Transmembrane helix</keyword>
<feature type="region of interest" description="Disordered" evidence="9">
    <location>
        <begin position="50"/>
        <end position="78"/>
    </location>
</feature>
<keyword evidence="7" id="KW-0325">Glycoprotein</keyword>
<dbReference type="AlphaFoldDB" id="A0A1B6DBB7"/>
<evidence type="ECO:0000256" key="4">
    <source>
        <dbReference type="ARBA" id="ARBA00022692"/>
    </source>
</evidence>
<feature type="domain" description="Anoctamin dimerisation" evidence="11">
    <location>
        <begin position="78"/>
        <end position="304"/>
    </location>
</feature>
<feature type="transmembrane region" description="Helical" evidence="8">
    <location>
        <begin position="745"/>
        <end position="772"/>
    </location>
</feature>
<dbReference type="InterPro" id="IPR007632">
    <property type="entry name" value="Anoctamin"/>
</dbReference>
<name>A0A1B6DBB7_9HEMI</name>
<dbReference type="Pfam" id="PF04547">
    <property type="entry name" value="Anoctamin"/>
    <property type="match status" value="1"/>
</dbReference>
<accession>A0A1B6DBB7</accession>
<comment type="subcellular location">
    <subcellularLocation>
        <location evidence="1">Cell membrane</location>
        <topology evidence="1">Multi-pass membrane protein</topology>
    </subcellularLocation>
    <subcellularLocation>
        <location evidence="8">Membrane</location>
        <topology evidence="8">Multi-pass membrane protein</topology>
    </subcellularLocation>
</comment>
<comment type="similarity">
    <text evidence="2 8">Belongs to the anoctamin family.</text>
</comment>
<feature type="transmembrane region" description="Helical" evidence="8">
    <location>
        <begin position="395"/>
        <end position="414"/>
    </location>
</feature>
<dbReference type="PANTHER" id="PTHR12308">
    <property type="entry name" value="ANOCTAMIN"/>
    <property type="match status" value="1"/>
</dbReference>
<evidence type="ECO:0000259" key="11">
    <source>
        <dbReference type="Pfam" id="PF16178"/>
    </source>
</evidence>
<feature type="domain" description="Anoctamin transmembrane" evidence="10">
    <location>
        <begin position="307"/>
        <end position="888"/>
    </location>
</feature>